<dbReference type="GO" id="GO:0010181">
    <property type="term" value="F:FMN binding"/>
    <property type="evidence" value="ECO:0007669"/>
    <property type="project" value="InterPro"/>
</dbReference>
<gene>
    <name evidence="3" type="ORF">HK099_005993</name>
</gene>
<dbReference type="EMBL" id="JADGJW010000494">
    <property type="protein sequence ID" value="KAJ3216160.1"/>
    <property type="molecule type" value="Genomic_DNA"/>
</dbReference>
<dbReference type="InterPro" id="IPR012349">
    <property type="entry name" value="Split_barrel_FMN-bd"/>
</dbReference>
<evidence type="ECO:0000313" key="4">
    <source>
        <dbReference type="Proteomes" id="UP001211065"/>
    </source>
</evidence>
<sequence>QPLLQNFKPNDLFIATDDKLNKNNEDYKYTLVEGLPYFNKCFGGFYCEVEKELEIGDHQVVFGKVLKVFKGNEKEKESGPLLYYGGTYRSVGDQIFMKEFEEKTRIIQNETILNFVF</sequence>
<dbReference type="Gene3D" id="2.30.110.10">
    <property type="entry name" value="Electron Transport, Fmn-binding Protein, Chain A"/>
    <property type="match status" value="1"/>
</dbReference>
<dbReference type="PANTHER" id="PTHR30466:SF1">
    <property type="entry name" value="FMN REDUCTASE (NADH) RUTF"/>
    <property type="match status" value="1"/>
</dbReference>
<feature type="non-terminal residue" evidence="3">
    <location>
        <position position="1"/>
    </location>
</feature>
<comment type="caution">
    <text evidence="3">The sequence shown here is derived from an EMBL/GenBank/DDBJ whole genome shotgun (WGS) entry which is preliminary data.</text>
</comment>
<dbReference type="PANTHER" id="PTHR30466">
    <property type="entry name" value="FLAVIN REDUCTASE"/>
    <property type="match status" value="1"/>
</dbReference>
<proteinExistence type="predicted"/>
<organism evidence="3 4">
    <name type="scientific">Clydaea vesicula</name>
    <dbReference type="NCBI Taxonomy" id="447962"/>
    <lineage>
        <taxon>Eukaryota</taxon>
        <taxon>Fungi</taxon>
        <taxon>Fungi incertae sedis</taxon>
        <taxon>Chytridiomycota</taxon>
        <taxon>Chytridiomycota incertae sedis</taxon>
        <taxon>Chytridiomycetes</taxon>
        <taxon>Lobulomycetales</taxon>
        <taxon>Lobulomycetaceae</taxon>
        <taxon>Clydaea</taxon>
    </lineage>
</organism>
<reference evidence="3" key="1">
    <citation type="submission" date="2020-05" db="EMBL/GenBank/DDBJ databases">
        <title>Phylogenomic resolution of chytrid fungi.</title>
        <authorList>
            <person name="Stajich J.E."/>
            <person name="Amses K."/>
            <person name="Simmons R."/>
            <person name="Seto K."/>
            <person name="Myers J."/>
            <person name="Bonds A."/>
            <person name="Quandt C.A."/>
            <person name="Barry K."/>
            <person name="Liu P."/>
            <person name="Grigoriev I."/>
            <person name="Longcore J.E."/>
            <person name="James T.Y."/>
        </authorList>
    </citation>
    <scope>NUCLEOTIDE SEQUENCE</scope>
    <source>
        <strain evidence="3">JEL0476</strain>
    </source>
</reference>
<evidence type="ECO:0000256" key="1">
    <source>
        <dbReference type="ARBA" id="ARBA00023002"/>
    </source>
</evidence>
<keyword evidence="1" id="KW-0560">Oxidoreductase</keyword>
<dbReference type="InterPro" id="IPR050268">
    <property type="entry name" value="NADH-dep_flavin_reductase"/>
</dbReference>
<name>A0AAD5TYQ4_9FUNG</name>
<evidence type="ECO:0000259" key="2">
    <source>
        <dbReference type="Pfam" id="PF01613"/>
    </source>
</evidence>
<dbReference type="Proteomes" id="UP001211065">
    <property type="component" value="Unassembled WGS sequence"/>
</dbReference>
<dbReference type="Pfam" id="PF01613">
    <property type="entry name" value="Flavin_Reduct"/>
    <property type="match status" value="1"/>
</dbReference>
<accession>A0AAD5TYQ4</accession>
<keyword evidence="4" id="KW-1185">Reference proteome</keyword>
<dbReference type="InterPro" id="IPR002563">
    <property type="entry name" value="Flavin_Rdtase-like_dom"/>
</dbReference>
<protein>
    <recommendedName>
        <fullName evidence="2">Flavin reductase like domain-containing protein</fullName>
    </recommendedName>
</protein>
<dbReference type="SUPFAM" id="SSF50475">
    <property type="entry name" value="FMN-binding split barrel"/>
    <property type="match status" value="1"/>
</dbReference>
<feature type="domain" description="Flavin reductase like" evidence="2">
    <location>
        <begin position="16"/>
        <end position="91"/>
    </location>
</feature>
<evidence type="ECO:0000313" key="3">
    <source>
        <dbReference type="EMBL" id="KAJ3216160.1"/>
    </source>
</evidence>
<dbReference type="GO" id="GO:0042602">
    <property type="term" value="F:riboflavin reductase (NADPH) activity"/>
    <property type="evidence" value="ECO:0007669"/>
    <property type="project" value="TreeGrafter"/>
</dbReference>
<dbReference type="AlphaFoldDB" id="A0AAD5TYQ4"/>